<dbReference type="GO" id="GO:0016036">
    <property type="term" value="P:cellular response to phosphate starvation"/>
    <property type="evidence" value="ECO:0007669"/>
    <property type="project" value="TreeGrafter"/>
</dbReference>
<dbReference type="PROSITE" id="PS51382">
    <property type="entry name" value="SPX"/>
    <property type="match status" value="1"/>
</dbReference>
<dbReference type="AlphaFoldDB" id="A0A1I8MGD7"/>
<feature type="domain" description="SPX" evidence="8">
    <location>
        <begin position="1"/>
        <end position="176"/>
    </location>
</feature>
<keyword evidence="4 6" id="KW-1133">Transmembrane helix</keyword>
<gene>
    <name evidence="9" type="primary">101894216</name>
    <name evidence="11" type="synonym">LOC101894216</name>
</gene>
<keyword evidence="11" id="KW-0675">Receptor</keyword>
<dbReference type="PANTHER" id="PTHR10783">
    <property type="entry name" value="XENOTROPIC AND POLYTROPIC RETROVIRUS RECEPTOR 1-RELATED"/>
    <property type="match status" value="1"/>
</dbReference>
<dbReference type="KEGG" id="mde:101894216"/>
<proteinExistence type="inferred from homology"/>
<comment type="subcellular location">
    <subcellularLocation>
        <location evidence="1">Membrane</location>
        <topology evidence="1">Multi-pass membrane protein</topology>
    </subcellularLocation>
</comment>
<feature type="transmembrane region" description="Helical" evidence="6">
    <location>
        <begin position="342"/>
        <end position="362"/>
    </location>
</feature>
<dbReference type="InterPro" id="IPR004342">
    <property type="entry name" value="EXS_C"/>
</dbReference>
<dbReference type="Pfam" id="PF03105">
    <property type="entry name" value="SPX"/>
    <property type="match status" value="3"/>
</dbReference>
<evidence type="ECO:0000313" key="10">
    <source>
        <dbReference type="Proteomes" id="UP001652621"/>
    </source>
</evidence>
<dbReference type="Pfam" id="PF03124">
    <property type="entry name" value="EXS"/>
    <property type="match status" value="1"/>
</dbReference>
<dbReference type="PROSITE" id="PS51380">
    <property type="entry name" value="EXS"/>
    <property type="match status" value="1"/>
</dbReference>
<organism evidence="9">
    <name type="scientific">Musca domestica</name>
    <name type="common">House fly</name>
    <dbReference type="NCBI Taxonomy" id="7370"/>
    <lineage>
        <taxon>Eukaryota</taxon>
        <taxon>Metazoa</taxon>
        <taxon>Ecdysozoa</taxon>
        <taxon>Arthropoda</taxon>
        <taxon>Hexapoda</taxon>
        <taxon>Insecta</taxon>
        <taxon>Pterygota</taxon>
        <taxon>Neoptera</taxon>
        <taxon>Endopterygota</taxon>
        <taxon>Diptera</taxon>
        <taxon>Brachycera</taxon>
        <taxon>Muscomorpha</taxon>
        <taxon>Muscoidea</taxon>
        <taxon>Muscidae</taxon>
        <taxon>Musca</taxon>
    </lineage>
</organism>
<dbReference type="GO" id="GO:0005886">
    <property type="term" value="C:plasma membrane"/>
    <property type="evidence" value="ECO:0007669"/>
    <property type="project" value="TreeGrafter"/>
</dbReference>
<dbReference type="GeneID" id="101894216"/>
<keyword evidence="10" id="KW-1185">Reference proteome</keyword>
<dbReference type="GO" id="GO:0006817">
    <property type="term" value="P:phosphate ion transport"/>
    <property type="evidence" value="ECO:0007669"/>
    <property type="project" value="TreeGrafter"/>
</dbReference>
<dbReference type="eggNOG" id="KOG1162">
    <property type="taxonomic scope" value="Eukaryota"/>
</dbReference>
<protein>
    <submittedName>
        <fullName evidence="11">Xenotropic and polytropic retrovirus receptor 1</fullName>
    </submittedName>
</protein>
<dbReference type="GO" id="GO:0000822">
    <property type="term" value="F:inositol hexakisphosphate binding"/>
    <property type="evidence" value="ECO:0007669"/>
    <property type="project" value="TreeGrafter"/>
</dbReference>
<evidence type="ECO:0000256" key="2">
    <source>
        <dbReference type="ARBA" id="ARBA00009665"/>
    </source>
</evidence>
<dbReference type="Proteomes" id="UP001652621">
    <property type="component" value="Unplaced"/>
</dbReference>
<keyword evidence="3 6" id="KW-0812">Transmembrane</keyword>
<evidence type="ECO:0000256" key="3">
    <source>
        <dbReference type="ARBA" id="ARBA00022692"/>
    </source>
</evidence>
<evidence type="ECO:0000256" key="1">
    <source>
        <dbReference type="ARBA" id="ARBA00004141"/>
    </source>
</evidence>
<dbReference type="PANTHER" id="PTHR10783:SF127">
    <property type="entry name" value="LD30826P-RELATED"/>
    <property type="match status" value="1"/>
</dbReference>
<feature type="transmembrane region" description="Helical" evidence="6">
    <location>
        <begin position="231"/>
        <end position="251"/>
    </location>
</feature>
<dbReference type="InterPro" id="IPR004331">
    <property type="entry name" value="SPX_dom"/>
</dbReference>
<feature type="transmembrane region" description="Helical" evidence="6">
    <location>
        <begin position="547"/>
        <end position="570"/>
    </location>
</feature>
<evidence type="ECO:0000259" key="7">
    <source>
        <dbReference type="PROSITE" id="PS51380"/>
    </source>
</evidence>
<dbReference type="GO" id="GO:0005794">
    <property type="term" value="C:Golgi apparatus"/>
    <property type="evidence" value="ECO:0007669"/>
    <property type="project" value="TreeGrafter"/>
</dbReference>
<evidence type="ECO:0000256" key="5">
    <source>
        <dbReference type="ARBA" id="ARBA00023136"/>
    </source>
</evidence>
<dbReference type="EnsemblMetazoa" id="MDOA004602-RA">
    <property type="protein sequence ID" value="MDOA004602-PA"/>
    <property type="gene ID" value="MDOA004602"/>
</dbReference>
<dbReference type="RefSeq" id="XP_005184829.1">
    <property type="nucleotide sequence ID" value="XM_005184772.2"/>
</dbReference>
<feature type="domain" description="EXS" evidence="7">
    <location>
        <begin position="428"/>
        <end position="631"/>
    </location>
</feature>
<evidence type="ECO:0000256" key="4">
    <source>
        <dbReference type="ARBA" id="ARBA00022989"/>
    </source>
</evidence>
<evidence type="ECO:0000313" key="11">
    <source>
        <dbReference type="RefSeq" id="XP_005184829.1"/>
    </source>
</evidence>
<evidence type="ECO:0000256" key="6">
    <source>
        <dbReference type="SAM" id="Phobius"/>
    </source>
</evidence>
<accession>A0A1I8MGD7</accession>
<dbReference type="OrthoDB" id="9970435at2759"/>
<dbReference type="VEuPathDB" id="VectorBase:MDOA004602"/>
<evidence type="ECO:0000259" key="8">
    <source>
        <dbReference type="PROSITE" id="PS51382"/>
    </source>
</evidence>
<comment type="similarity">
    <text evidence="2">Belongs to the SYG1 (TC 2.A.94) family.</text>
</comment>
<feature type="transmembrane region" description="Helical" evidence="6">
    <location>
        <begin position="469"/>
        <end position="488"/>
    </location>
</feature>
<evidence type="ECO:0000313" key="9">
    <source>
        <dbReference type="EnsemblMetazoa" id="MDOA004602-PA"/>
    </source>
</evidence>
<feature type="transmembrane region" description="Helical" evidence="6">
    <location>
        <begin position="271"/>
        <end position="292"/>
    </location>
</feature>
<name>A0A1I8MGD7_MUSDO</name>
<reference evidence="9" key="1">
    <citation type="submission" date="2020-05" db="UniProtKB">
        <authorList>
            <consortium name="EnsemblMetazoa"/>
        </authorList>
    </citation>
    <scope>IDENTIFICATION</scope>
    <source>
        <strain evidence="9">Aabys</strain>
    </source>
</reference>
<feature type="transmembrane region" description="Helical" evidence="6">
    <location>
        <begin position="500"/>
        <end position="521"/>
    </location>
</feature>
<feature type="transmembrane region" description="Helical" evidence="6">
    <location>
        <begin position="313"/>
        <end position="336"/>
    </location>
</feature>
<reference evidence="11" key="2">
    <citation type="submission" date="2025-04" db="UniProtKB">
        <authorList>
            <consortium name="RefSeq"/>
        </authorList>
    </citation>
    <scope>IDENTIFICATION</scope>
    <source>
        <strain evidence="11">Aabys</strain>
    </source>
</reference>
<dbReference type="VEuPathDB" id="VectorBase:MDOMA2_000688"/>
<keyword evidence="5 6" id="KW-0472">Membrane</keyword>
<sequence>MKFSEKLGAHLTPEWRQQYISYVDLKNMILNVIENAPIPQMVSGRMIEVYFRNFEDEFFFECEKELRKINTFYAEKLAEATRRSEALATSLDVIGAEFRLKKRTQSRYSLHANALSKTSKKWKKTKMEELRNAYSELYLSLVLLQNYKVLNHTGFRKILKKHDKLLNNDQGAKWFAKNVDTAYFYKNNDLDRLIEEAEYNVTEYLENGDRAQAMKRLRVPPLEETQDIGTVFRVGFFIGVFTVLLAAVFLTDSVQSLSSLDKQYGLILFRGPFYVIMYLFLLGVNVLAWRQYGVNHILIFEINPRKRLTSSHLLELHGIFGVLWCLCVLGFIYGPVLYLPRYWFPLLFLVMMLGFLLVPLPIFHLSGRLWLMRLMGRVCAAPFYAVGFADFWFGDQLNSLVSCLLDLKYMVCFYSLHSQWGENFEPGKCLDQDYIGNAIIRCLPAWFRFAQSVRRYRDTGLVHPFLVNAGKYFTTFPMVLFATLMAVYKADYPHFFANPFVWCYIIAATVQTLYCYSWDILRDFSLFENFSGKNIFLRDQIIYPAKFYYFVIVENLFLRFFWVISMFMTVNRGIEAYLMDTIAGCLEIFRRYLWNYIRLENEHLFNVGQFRAVRDIFIAPIEDDKSSINLERMMDEEDGVQNRKRKIQFQDDDKED</sequence>